<dbReference type="PROSITE" id="PS50253">
    <property type="entry name" value="COX3"/>
    <property type="match status" value="1"/>
</dbReference>
<dbReference type="GO" id="GO:0004129">
    <property type="term" value="F:cytochrome-c oxidase activity"/>
    <property type="evidence" value="ECO:0007669"/>
    <property type="project" value="InterPro"/>
</dbReference>
<dbReference type="Gene3D" id="1.20.120.80">
    <property type="entry name" value="Cytochrome c oxidase, subunit III, four-helix bundle"/>
    <property type="match status" value="1"/>
</dbReference>
<feature type="transmembrane region" description="Helical" evidence="7">
    <location>
        <begin position="82"/>
        <end position="100"/>
    </location>
</feature>
<keyword evidence="5 7" id="KW-1133">Transmembrane helix</keyword>
<keyword evidence="4 7" id="KW-0812">Transmembrane</keyword>
<gene>
    <name evidence="9" type="ORF">METZ01_LOCUS37737</name>
</gene>
<evidence type="ECO:0000313" key="9">
    <source>
        <dbReference type="EMBL" id="SUZ84883.1"/>
    </source>
</evidence>
<sequence length="184" mass="20384">MTNEKVTMWAFLGSDCLLFGALISTYLLCRNRVGPATKGPTAADLFDIPFTSVSSFVLLMSSLTMVLAVTSIQRAEMERCKLWLLTTASLGSIFIAGQVYEFTGFYREGLGYTTNISSSAFYTLTGFHGVHVSLGIVMLVTMWVLVTRGILGPERAETIEIIGLYWHFVDIVWIVIFAVVYLIP</sequence>
<dbReference type="FunFam" id="1.20.120.80:FF:000001">
    <property type="entry name" value="Cytochrome (Ubi)quinol oxidase subunit III"/>
    <property type="match status" value="1"/>
</dbReference>
<evidence type="ECO:0000256" key="5">
    <source>
        <dbReference type="ARBA" id="ARBA00022989"/>
    </source>
</evidence>
<evidence type="ECO:0000256" key="3">
    <source>
        <dbReference type="ARBA" id="ARBA00022475"/>
    </source>
</evidence>
<name>A0A381R5P3_9ZZZZ</name>
<feature type="transmembrane region" description="Helical" evidence="7">
    <location>
        <begin position="120"/>
        <end position="146"/>
    </location>
</feature>
<organism evidence="9">
    <name type="scientific">marine metagenome</name>
    <dbReference type="NCBI Taxonomy" id="408172"/>
    <lineage>
        <taxon>unclassified sequences</taxon>
        <taxon>metagenomes</taxon>
        <taxon>ecological metagenomes</taxon>
    </lineage>
</organism>
<dbReference type="PANTHER" id="PTHR11403:SF2">
    <property type="entry name" value="CYTOCHROME BO(3) UBIQUINOL OXIDASE SUBUNIT 3"/>
    <property type="match status" value="1"/>
</dbReference>
<evidence type="ECO:0000256" key="2">
    <source>
        <dbReference type="ARBA" id="ARBA00010581"/>
    </source>
</evidence>
<comment type="similarity">
    <text evidence="2">Belongs to the cytochrome c oxidase subunit 3 family.</text>
</comment>
<protein>
    <recommendedName>
        <fullName evidence="8">Heme-copper oxidase subunit III family profile domain-containing protein</fullName>
    </recommendedName>
</protein>
<keyword evidence="6 7" id="KW-0472">Membrane</keyword>
<proteinExistence type="inferred from homology"/>
<evidence type="ECO:0000256" key="7">
    <source>
        <dbReference type="SAM" id="Phobius"/>
    </source>
</evidence>
<dbReference type="InterPro" id="IPR000298">
    <property type="entry name" value="Cyt_c_oxidase-like_su3"/>
</dbReference>
<dbReference type="EMBL" id="UINC01001611">
    <property type="protein sequence ID" value="SUZ84883.1"/>
    <property type="molecule type" value="Genomic_DNA"/>
</dbReference>
<evidence type="ECO:0000256" key="1">
    <source>
        <dbReference type="ARBA" id="ARBA00004651"/>
    </source>
</evidence>
<dbReference type="InterPro" id="IPR013833">
    <property type="entry name" value="Cyt_c_oxidase_su3_a-hlx"/>
</dbReference>
<feature type="domain" description="Heme-copper oxidase subunit III family profile" evidence="8">
    <location>
        <begin position="1"/>
        <end position="184"/>
    </location>
</feature>
<dbReference type="Pfam" id="PF00510">
    <property type="entry name" value="COX3"/>
    <property type="match status" value="1"/>
</dbReference>
<reference evidence="9" key="1">
    <citation type="submission" date="2018-05" db="EMBL/GenBank/DDBJ databases">
        <authorList>
            <person name="Lanie J.A."/>
            <person name="Ng W.-L."/>
            <person name="Kazmierczak K.M."/>
            <person name="Andrzejewski T.M."/>
            <person name="Davidsen T.M."/>
            <person name="Wayne K.J."/>
            <person name="Tettelin H."/>
            <person name="Glass J.I."/>
            <person name="Rusch D."/>
            <person name="Podicherti R."/>
            <person name="Tsui H.-C.T."/>
            <person name="Winkler M.E."/>
        </authorList>
    </citation>
    <scope>NUCLEOTIDE SEQUENCE</scope>
</reference>
<evidence type="ECO:0000256" key="4">
    <source>
        <dbReference type="ARBA" id="ARBA00022692"/>
    </source>
</evidence>
<feature type="transmembrane region" description="Helical" evidence="7">
    <location>
        <begin position="158"/>
        <end position="183"/>
    </location>
</feature>
<dbReference type="SUPFAM" id="SSF81452">
    <property type="entry name" value="Cytochrome c oxidase subunit III-like"/>
    <property type="match status" value="1"/>
</dbReference>
<feature type="transmembrane region" description="Helical" evidence="7">
    <location>
        <begin position="7"/>
        <end position="28"/>
    </location>
</feature>
<comment type="subcellular location">
    <subcellularLocation>
        <location evidence="1">Cell membrane</location>
        <topology evidence="1">Multi-pass membrane protein</topology>
    </subcellularLocation>
</comment>
<accession>A0A381R5P3</accession>
<evidence type="ECO:0000256" key="6">
    <source>
        <dbReference type="ARBA" id="ARBA00023136"/>
    </source>
</evidence>
<dbReference type="PANTHER" id="PTHR11403">
    <property type="entry name" value="CYTOCHROME C OXIDASE SUBUNIT III"/>
    <property type="match status" value="1"/>
</dbReference>
<evidence type="ECO:0000259" key="8">
    <source>
        <dbReference type="PROSITE" id="PS50253"/>
    </source>
</evidence>
<dbReference type="GO" id="GO:0005886">
    <property type="term" value="C:plasma membrane"/>
    <property type="evidence" value="ECO:0007669"/>
    <property type="project" value="UniProtKB-SubCell"/>
</dbReference>
<dbReference type="InterPro" id="IPR035973">
    <property type="entry name" value="Cyt_c_oxidase_su3-like_sf"/>
</dbReference>
<feature type="transmembrane region" description="Helical" evidence="7">
    <location>
        <begin position="48"/>
        <end position="70"/>
    </location>
</feature>
<dbReference type="GO" id="GO:0019646">
    <property type="term" value="P:aerobic electron transport chain"/>
    <property type="evidence" value="ECO:0007669"/>
    <property type="project" value="InterPro"/>
</dbReference>
<keyword evidence="3" id="KW-1003">Cell membrane</keyword>
<dbReference type="InterPro" id="IPR024791">
    <property type="entry name" value="Cyt_c/ubiquinol_Oxase_su3"/>
</dbReference>
<dbReference type="AlphaFoldDB" id="A0A381R5P3"/>